<dbReference type="InterPro" id="IPR009081">
    <property type="entry name" value="PP-bd_ACP"/>
</dbReference>
<gene>
    <name evidence="4" type="ORF">NIES267_39000</name>
</gene>
<dbReference type="SUPFAM" id="SSF53901">
    <property type="entry name" value="Thiolase-like"/>
    <property type="match status" value="1"/>
</dbReference>
<dbReference type="Proteomes" id="UP000218418">
    <property type="component" value="Chromosome"/>
</dbReference>
<accession>A0A1Z4LT76</accession>
<dbReference type="GO" id="GO:0044550">
    <property type="term" value="P:secondary metabolite biosynthetic process"/>
    <property type="evidence" value="ECO:0007669"/>
    <property type="project" value="TreeGrafter"/>
</dbReference>
<dbReference type="Pfam" id="PF08541">
    <property type="entry name" value="ACP_syn_III_C"/>
    <property type="match status" value="1"/>
</dbReference>
<evidence type="ECO:0000256" key="1">
    <source>
        <dbReference type="ARBA" id="ARBA00022679"/>
    </source>
</evidence>
<dbReference type="GO" id="GO:0006633">
    <property type="term" value="P:fatty acid biosynthetic process"/>
    <property type="evidence" value="ECO:0007669"/>
    <property type="project" value="InterPro"/>
</dbReference>
<keyword evidence="2" id="KW-0012">Acyltransferase</keyword>
<dbReference type="Pfam" id="PF00550">
    <property type="entry name" value="PP-binding"/>
    <property type="match status" value="1"/>
</dbReference>
<dbReference type="InterPro" id="IPR016039">
    <property type="entry name" value="Thiolase-like"/>
</dbReference>
<sequence length="510" mass="56480">MIDIPVGIRSLSVSFPSIIRTNKYWQDKYPNLFAQVKPRRKRVSRSLNLNNENNSYDIWSQAVTPYLSDPFRGNVERRVLATEESSLILEFRAATDALEVAQMSPDEVELMIVASLFPEHIGPGNASYLAQELKLQCPAWNIESTCSSALVALQNARALVQNGTYRNVLVVVSHIGSNTVDEEDTLSWSMGDAAGAFLVDSLKATQGILGTKVINTAVSCGAYSHQLIVDADGKPKICTRTGDNANILAETAVDFLRTCTYGALETAGVTLDDINFFVFNTPTAWYLDVCVKGLKIDPERVIDIYPRYANIGPVYPIANLYHAVESSRIGSGDLVLVYTNGAGSTAIAMVMRWGDVSIGQAPSPPLNANQQQERIDEAGGDIFSETELITSEKIFMSREKIVAFQPSKRQQILENYIIQIISQTLKVSLNELNSQQSLRYLIDSLVALEIRKKIDSDLLIQVPMIKFLQDSTVAEVAQFLNENLSILELDLSKQSSSEVEEDEYVEEIFI</sequence>
<name>A0A1Z4LT76_9CYAN</name>
<organism evidence="4 5">
    <name type="scientific">Calothrix parasitica NIES-267</name>
    <dbReference type="NCBI Taxonomy" id="1973488"/>
    <lineage>
        <taxon>Bacteria</taxon>
        <taxon>Bacillati</taxon>
        <taxon>Cyanobacteriota</taxon>
        <taxon>Cyanophyceae</taxon>
        <taxon>Nostocales</taxon>
        <taxon>Calotrichaceae</taxon>
        <taxon>Calothrix</taxon>
    </lineage>
</organism>
<dbReference type="SUPFAM" id="SSF47336">
    <property type="entry name" value="ACP-like"/>
    <property type="match status" value="1"/>
</dbReference>
<dbReference type="Pfam" id="PF08545">
    <property type="entry name" value="ACP_syn_III"/>
    <property type="match status" value="1"/>
</dbReference>
<dbReference type="InterPro" id="IPR036736">
    <property type="entry name" value="ACP-like_sf"/>
</dbReference>
<dbReference type="InterPro" id="IPR013751">
    <property type="entry name" value="ACP_syn_III_N"/>
</dbReference>
<protein>
    <recommendedName>
        <fullName evidence="3">Carrier domain-containing protein</fullName>
    </recommendedName>
</protein>
<dbReference type="InterPro" id="IPR013747">
    <property type="entry name" value="ACP_syn_III_C"/>
</dbReference>
<evidence type="ECO:0000313" key="4">
    <source>
        <dbReference type="EMBL" id="BAY84404.1"/>
    </source>
</evidence>
<dbReference type="AlphaFoldDB" id="A0A1Z4LT76"/>
<keyword evidence="1" id="KW-0808">Transferase</keyword>
<keyword evidence="5" id="KW-1185">Reference proteome</keyword>
<proteinExistence type="predicted"/>
<dbReference type="Gene3D" id="1.10.1200.10">
    <property type="entry name" value="ACP-like"/>
    <property type="match status" value="1"/>
</dbReference>
<dbReference type="PROSITE" id="PS50075">
    <property type="entry name" value="CARRIER"/>
    <property type="match status" value="1"/>
</dbReference>
<evidence type="ECO:0000256" key="2">
    <source>
        <dbReference type="ARBA" id="ARBA00023315"/>
    </source>
</evidence>
<dbReference type="GO" id="GO:0004315">
    <property type="term" value="F:3-oxoacyl-[acyl-carrier-protein] synthase activity"/>
    <property type="evidence" value="ECO:0007669"/>
    <property type="project" value="InterPro"/>
</dbReference>
<evidence type="ECO:0000313" key="5">
    <source>
        <dbReference type="Proteomes" id="UP000218418"/>
    </source>
</evidence>
<evidence type="ECO:0000259" key="3">
    <source>
        <dbReference type="PROSITE" id="PS50075"/>
    </source>
</evidence>
<feature type="domain" description="Carrier" evidence="3">
    <location>
        <begin position="411"/>
        <end position="484"/>
    </location>
</feature>
<reference evidence="4 5" key="1">
    <citation type="submission" date="2017-06" db="EMBL/GenBank/DDBJ databases">
        <title>Genome sequencing of cyanobaciteial culture collection at National Institute for Environmental Studies (NIES).</title>
        <authorList>
            <person name="Hirose Y."/>
            <person name="Shimura Y."/>
            <person name="Fujisawa T."/>
            <person name="Nakamura Y."/>
            <person name="Kawachi M."/>
        </authorList>
    </citation>
    <scope>NUCLEOTIDE SEQUENCE [LARGE SCALE GENOMIC DNA]</scope>
    <source>
        <strain evidence="4 5">NIES-267</strain>
    </source>
</reference>
<dbReference type="PANTHER" id="PTHR34069:SF3">
    <property type="entry name" value="ACYL-COA:ACYL-COA ALKYLTRANSFERASE"/>
    <property type="match status" value="1"/>
</dbReference>
<dbReference type="PANTHER" id="PTHR34069">
    <property type="entry name" value="3-OXOACYL-[ACYL-CARRIER-PROTEIN] SYNTHASE 3"/>
    <property type="match status" value="1"/>
</dbReference>
<dbReference type="OrthoDB" id="6439746at2"/>
<dbReference type="EMBL" id="AP018227">
    <property type="protein sequence ID" value="BAY84404.1"/>
    <property type="molecule type" value="Genomic_DNA"/>
</dbReference>
<dbReference type="Gene3D" id="3.40.47.10">
    <property type="match status" value="1"/>
</dbReference>